<dbReference type="FunFam" id="3.30.70.330:FF:000044">
    <property type="entry name" value="Putative ccr4-not transcription complex subunit 4"/>
    <property type="match status" value="1"/>
</dbReference>
<comment type="pathway">
    <text evidence="4">Protein modification; protein ubiquitination.</text>
</comment>
<evidence type="ECO:0000256" key="15">
    <source>
        <dbReference type="ARBA" id="ARBA00022884"/>
    </source>
</evidence>
<dbReference type="PANTHER" id="PTHR12603">
    <property type="entry name" value="CCR4-NOT TRANSCRIPTION COMPLEX RELATED"/>
    <property type="match status" value="1"/>
</dbReference>
<dbReference type="GO" id="GO:0016567">
    <property type="term" value="P:protein ubiquitination"/>
    <property type="evidence" value="ECO:0007669"/>
    <property type="project" value="TreeGrafter"/>
</dbReference>
<comment type="subunit">
    <text evidence="19">Interacts with CNOT1 via its C-terminus but does not stably associate with the CCR4-NOT complex. Interacts (via RING domain) with UBE2D2. Interacts with ABCE1, PINK1 and PELO.</text>
</comment>
<evidence type="ECO:0000256" key="25">
    <source>
        <dbReference type="PROSITE-ProRule" id="PRU00176"/>
    </source>
</evidence>
<dbReference type="CDD" id="cd16618">
    <property type="entry name" value="mRING-HC-C4C4_CNOT4"/>
    <property type="match status" value="1"/>
</dbReference>
<dbReference type="EC" id="2.3.2.27" evidence="5"/>
<evidence type="ECO:0000256" key="3">
    <source>
        <dbReference type="ARBA" id="ARBA00004496"/>
    </source>
</evidence>
<organism evidence="31 32">
    <name type="scientific">Lymnaea stagnalis</name>
    <name type="common">Great pond snail</name>
    <name type="synonym">Helix stagnalis</name>
    <dbReference type="NCBI Taxonomy" id="6523"/>
    <lineage>
        <taxon>Eukaryota</taxon>
        <taxon>Metazoa</taxon>
        <taxon>Spiralia</taxon>
        <taxon>Lophotrochozoa</taxon>
        <taxon>Mollusca</taxon>
        <taxon>Gastropoda</taxon>
        <taxon>Heterobranchia</taxon>
        <taxon>Euthyneura</taxon>
        <taxon>Panpulmonata</taxon>
        <taxon>Hygrophila</taxon>
        <taxon>Lymnaeoidea</taxon>
        <taxon>Lymnaeidae</taxon>
        <taxon>Lymnaea</taxon>
    </lineage>
</organism>
<protein>
    <recommendedName>
        <fullName evidence="20">CCR4-NOT transcription complex subunit 4</fullName>
        <ecNumber evidence="5">2.3.2.27</ecNumber>
    </recommendedName>
    <alternativeName>
        <fullName evidence="23">CCR4-associated factor 4</fullName>
    </alternativeName>
    <alternativeName>
        <fullName evidence="24">E3 ubiquitin-protein ligase CNOT4</fullName>
    </alternativeName>
    <alternativeName>
        <fullName evidence="21">Potential transcriptional repressor NOT4Hp</fullName>
    </alternativeName>
    <alternativeName>
        <fullName evidence="22">RING-type E3 ubiquitin transferase CNOT4</fullName>
    </alternativeName>
</protein>
<evidence type="ECO:0000256" key="12">
    <source>
        <dbReference type="ARBA" id="ARBA00022786"/>
    </source>
</evidence>
<evidence type="ECO:0000256" key="2">
    <source>
        <dbReference type="ARBA" id="ARBA00004123"/>
    </source>
</evidence>
<feature type="domain" description="C3H1-type" evidence="30">
    <location>
        <begin position="186"/>
        <end position="213"/>
    </location>
</feature>
<feature type="compositionally biased region" description="Low complexity" evidence="27">
    <location>
        <begin position="457"/>
        <end position="469"/>
    </location>
</feature>
<keyword evidence="11 26" id="KW-0863">Zinc-finger</keyword>
<dbReference type="SUPFAM" id="SSF54928">
    <property type="entry name" value="RNA-binding domain, RBD"/>
    <property type="match status" value="1"/>
</dbReference>
<gene>
    <name evidence="31" type="ORF">GSLYS_00009330001</name>
</gene>
<dbReference type="EMBL" id="CAXITT010000199">
    <property type="protein sequence ID" value="CAL1535370.1"/>
    <property type="molecule type" value="Genomic_DNA"/>
</dbReference>
<feature type="compositionally biased region" description="Polar residues" evidence="27">
    <location>
        <begin position="613"/>
        <end position="624"/>
    </location>
</feature>
<evidence type="ECO:0000256" key="27">
    <source>
        <dbReference type="SAM" id="MobiDB-lite"/>
    </source>
</evidence>
<dbReference type="InterPro" id="IPR035979">
    <property type="entry name" value="RBD_domain_sf"/>
</dbReference>
<feature type="compositionally biased region" description="Polar residues" evidence="27">
    <location>
        <begin position="372"/>
        <end position="386"/>
    </location>
</feature>
<keyword evidence="8" id="KW-0597">Phosphoprotein</keyword>
<dbReference type="AlphaFoldDB" id="A0AAV2HMT1"/>
<evidence type="ECO:0000256" key="1">
    <source>
        <dbReference type="ARBA" id="ARBA00000900"/>
    </source>
</evidence>
<dbReference type="GO" id="GO:0008270">
    <property type="term" value="F:zinc ion binding"/>
    <property type="evidence" value="ECO:0007669"/>
    <property type="project" value="UniProtKB-KW"/>
</dbReference>
<evidence type="ECO:0000313" key="31">
    <source>
        <dbReference type="EMBL" id="CAL1535370.1"/>
    </source>
</evidence>
<evidence type="ECO:0000256" key="8">
    <source>
        <dbReference type="ARBA" id="ARBA00022553"/>
    </source>
</evidence>
<evidence type="ECO:0000259" key="30">
    <source>
        <dbReference type="PROSITE" id="PS50103"/>
    </source>
</evidence>
<feature type="compositionally biased region" description="Polar residues" evidence="27">
    <location>
        <begin position="417"/>
        <end position="427"/>
    </location>
</feature>
<evidence type="ECO:0000256" key="22">
    <source>
        <dbReference type="ARBA" id="ARBA00077837"/>
    </source>
</evidence>
<feature type="compositionally biased region" description="Polar residues" evidence="27">
    <location>
        <begin position="333"/>
        <end position="362"/>
    </location>
</feature>
<keyword evidence="14" id="KW-0832">Ubl conjugation</keyword>
<feature type="domain" description="RRM" evidence="29">
    <location>
        <begin position="103"/>
        <end position="189"/>
    </location>
</feature>
<keyword evidence="10 26" id="KW-0479">Metal-binding</keyword>
<dbReference type="InterPro" id="IPR039780">
    <property type="entry name" value="Mot2"/>
</dbReference>
<dbReference type="InterPro" id="IPR003954">
    <property type="entry name" value="RRM_euk-type"/>
</dbReference>
<evidence type="ECO:0000256" key="20">
    <source>
        <dbReference type="ARBA" id="ARBA00071435"/>
    </source>
</evidence>
<dbReference type="InterPro" id="IPR000504">
    <property type="entry name" value="RRM_dom"/>
</dbReference>
<keyword evidence="13 26" id="KW-0862">Zinc</keyword>
<evidence type="ECO:0000256" key="10">
    <source>
        <dbReference type="ARBA" id="ARBA00022723"/>
    </source>
</evidence>
<evidence type="ECO:0000256" key="17">
    <source>
        <dbReference type="ARBA" id="ARBA00023242"/>
    </source>
</evidence>
<sequence length="879" mass="96898">MSDEPAECPLCMEALEIDDHSFFPCTCGYQICRFCWHRIRTDENGLCPACRKQYPEDPAEFKPLTEDELQNIKKERKQKDVQRKQKAAENRKHLANVRVVQRNLVFVVGLSPRLADPEVLKKHEYFGKFGKIHKVVINQSTSYAGSQVCGPSASAYVTYVKPEDALRAILTVNNVHVEGRTLKTSLGTTKYCSHFLKGSHCQKNDCMYLHELGEEAASFTKDEMQAGKHQEYEQMLIEQFLNAQNSANNHHVANNKIKKSVSPQAIENTEVIPSLMDMTGDIKHTLSNSGPLLPNPILAHSVGGATNGHAHFNNSNSGWPVLDGASSPALVNGTKSDLSSLNNNSRTQGQSNKSQHRTNTPPGSGGGSSGSRTFGNGRQRGSSSLNGGDENHIPNQLNPGSGNRSQTSTPPGDVEKSSSTPQTQNEQPSHRGLPLPTPSTNQQLAASPRVGGAVSCSATSTPPLPSSTTLAMTSAQLQPQQMQQQQVDLSSVNGMVGAIGSNRRPGLPEANSAQGLSFFGNHSNIYHFFSIAFKVFNIPLLSSEMPNVSLVNQEMADSLPVSSSTDWVAAFGFKNKELPPDDDLGFDPCAESFKGLADLIEKENGMHQHIHLSHQQNRLGSPPQTSYPPHPMSQSSHQNNTLIRSLPPGFSISHIQQQQQLQQQQHFFRPDMANSKMLDLIPQFPLNAHQRFAPLHSYHNFSLDMHSQQHQQQPQRDLYSMKDMQEQLRSMLPNINISFGSFPHQQQQAQQQQQQVPTSMHFSQQSQHLNKSKSLFYLSWPLSSSPDSSPWNDPAIVSTSQFTESASLFPENTPHWLKSLQQLTESDGPTHRLPFAQQFPLAGTGGWPPHTHNPPPGFRAAGLGSQQTTDTHQLAEVLQ</sequence>
<evidence type="ECO:0000256" key="13">
    <source>
        <dbReference type="ARBA" id="ARBA00022833"/>
    </source>
</evidence>
<keyword evidence="17" id="KW-0539">Nucleus</keyword>
<comment type="subcellular location">
    <subcellularLocation>
        <location evidence="3">Cytoplasm</location>
    </subcellularLocation>
    <subcellularLocation>
        <location evidence="2">Nucleus</location>
    </subcellularLocation>
</comment>
<feature type="compositionally biased region" description="Polar residues" evidence="27">
    <location>
        <begin position="393"/>
        <end position="410"/>
    </location>
</feature>
<dbReference type="Gene3D" id="3.30.70.330">
    <property type="match status" value="1"/>
</dbReference>
<evidence type="ECO:0000259" key="28">
    <source>
        <dbReference type="PROSITE" id="PS50089"/>
    </source>
</evidence>
<keyword evidence="15 25" id="KW-0694">RNA-binding</keyword>
<dbReference type="PROSITE" id="PS50102">
    <property type="entry name" value="RRM"/>
    <property type="match status" value="1"/>
</dbReference>
<evidence type="ECO:0000256" key="4">
    <source>
        <dbReference type="ARBA" id="ARBA00004906"/>
    </source>
</evidence>
<keyword evidence="16" id="KW-0175">Coiled coil</keyword>
<evidence type="ECO:0000256" key="11">
    <source>
        <dbReference type="ARBA" id="ARBA00022771"/>
    </source>
</evidence>
<evidence type="ECO:0000256" key="26">
    <source>
        <dbReference type="PROSITE-ProRule" id="PRU00723"/>
    </source>
</evidence>
<dbReference type="InterPro" id="IPR039515">
    <property type="entry name" value="NOT4_mRING-HC-C4C4"/>
</dbReference>
<proteinExistence type="predicted"/>
<dbReference type="FunFam" id="3.30.40.10:FF:000006">
    <property type="entry name" value="CCR4-NOT transcription complex subunit 4"/>
    <property type="match status" value="1"/>
</dbReference>
<accession>A0AAV2HMT1</accession>
<feature type="domain" description="RING-type" evidence="28">
    <location>
        <begin position="8"/>
        <end position="51"/>
    </location>
</feature>
<dbReference type="InterPro" id="IPR001841">
    <property type="entry name" value="Znf_RING"/>
</dbReference>
<evidence type="ECO:0000256" key="16">
    <source>
        <dbReference type="ARBA" id="ARBA00023054"/>
    </source>
</evidence>
<dbReference type="InterPro" id="IPR012677">
    <property type="entry name" value="Nucleotide-bd_a/b_plait_sf"/>
</dbReference>
<evidence type="ECO:0000256" key="19">
    <source>
        <dbReference type="ARBA" id="ARBA00062432"/>
    </source>
</evidence>
<evidence type="ECO:0000256" key="7">
    <source>
        <dbReference type="ARBA" id="ARBA00022490"/>
    </source>
</evidence>
<feature type="region of interest" description="Disordered" evidence="27">
    <location>
        <begin position="328"/>
        <end position="469"/>
    </location>
</feature>
<keyword evidence="9" id="KW-0808">Transferase</keyword>
<evidence type="ECO:0000256" key="6">
    <source>
        <dbReference type="ARBA" id="ARBA00022481"/>
    </source>
</evidence>
<evidence type="ECO:0000256" key="21">
    <source>
        <dbReference type="ARBA" id="ARBA00075062"/>
    </source>
</evidence>
<dbReference type="GO" id="GO:0030014">
    <property type="term" value="C:CCR4-NOT complex"/>
    <property type="evidence" value="ECO:0007669"/>
    <property type="project" value="InterPro"/>
</dbReference>
<dbReference type="SUPFAM" id="SSF57850">
    <property type="entry name" value="RING/U-box"/>
    <property type="match status" value="1"/>
</dbReference>
<keyword evidence="6" id="KW-0488">Methylation</keyword>
<feature type="region of interest" description="Disordered" evidence="27">
    <location>
        <begin position="827"/>
        <end position="870"/>
    </location>
</feature>
<keyword evidence="32" id="KW-1185">Reference proteome</keyword>
<dbReference type="Proteomes" id="UP001497497">
    <property type="component" value="Unassembled WGS sequence"/>
</dbReference>
<dbReference type="Gene3D" id="3.30.40.10">
    <property type="entry name" value="Zinc/RING finger domain, C3HC4 (zinc finger)"/>
    <property type="match status" value="1"/>
</dbReference>
<evidence type="ECO:0000256" key="24">
    <source>
        <dbReference type="ARBA" id="ARBA00083942"/>
    </source>
</evidence>
<evidence type="ECO:0000313" key="32">
    <source>
        <dbReference type="Proteomes" id="UP001497497"/>
    </source>
</evidence>
<comment type="catalytic activity">
    <reaction evidence="1">
        <text>S-ubiquitinyl-[E2 ubiquitin-conjugating enzyme]-L-cysteine + [acceptor protein]-L-lysine = [E2 ubiquitin-conjugating enzyme]-L-cysteine + N(6)-ubiquitinyl-[acceptor protein]-L-lysine.</text>
        <dbReference type="EC" id="2.3.2.27"/>
    </reaction>
</comment>
<comment type="function">
    <text evidence="18">Has E3 ubiquitin ligase activity, promoting ubiquitination and degradation of target proteins. Involved in activation of the JAK/STAT pathway. Catalyzes ubiquitination of methylated RBM15. Plays a role in quality control of translation of mitochondrial outer membrane-localized mRNA. As part of the PINK1-regulated signaling, upon mitochondria damage, ubiquitinates ABCE1 and thereby recruits autophagy receptors to the mitochondrial outer membrane to initiate mitophagy.</text>
</comment>
<dbReference type="InterPro" id="IPR013083">
    <property type="entry name" value="Znf_RING/FYVE/PHD"/>
</dbReference>
<keyword evidence="12" id="KW-0833">Ubl conjugation pathway</keyword>
<comment type="caution">
    <text evidence="31">The sequence shown here is derived from an EMBL/GenBank/DDBJ whole genome shotgun (WGS) entry which is preliminary data.</text>
</comment>
<dbReference type="PROSITE" id="PS50103">
    <property type="entry name" value="ZF_C3H1"/>
    <property type="match status" value="1"/>
</dbReference>
<dbReference type="InterPro" id="IPR034261">
    <property type="entry name" value="CNOT4_RRM"/>
</dbReference>
<dbReference type="GO" id="GO:0061630">
    <property type="term" value="F:ubiquitin protein ligase activity"/>
    <property type="evidence" value="ECO:0007669"/>
    <property type="project" value="UniProtKB-EC"/>
</dbReference>
<dbReference type="PROSITE" id="PS50089">
    <property type="entry name" value="ZF_RING_2"/>
    <property type="match status" value="1"/>
</dbReference>
<dbReference type="InterPro" id="IPR000571">
    <property type="entry name" value="Znf_CCCH"/>
</dbReference>
<evidence type="ECO:0000256" key="14">
    <source>
        <dbReference type="ARBA" id="ARBA00022843"/>
    </source>
</evidence>
<dbReference type="GO" id="GO:0005829">
    <property type="term" value="C:cytosol"/>
    <property type="evidence" value="ECO:0007669"/>
    <property type="project" value="UniProtKB-ARBA"/>
</dbReference>
<name>A0AAV2HMT1_LYMST</name>
<dbReference type="Pfam" id="PF14570">
    <property type="entry name" value="zf-RING_4"/>
    <property type="match status" value="1"/>
</dbReference>
<dbReference type="PANTHER" id="PTHR12603:SF0">
    <property type="entry name" value="CCR4-NOT TRANSCRIPTION COMPLEX SUBUNIT 4"/>
    <property type="match status" value="1"/>
</dbReference>
<feature type="region of interest" description="Disordered" evidence="27">
    <location>
        <begin position="612"/>
        <end position="643"/>
    </location>
</feature>
<evidence type="ECO:0000256" key="9">
    <source>
        <dbReference type="ARBA" id="ARBA00022679"/>
    </source>
</evidence>
<evidence type="ECO:0000256" key="5">
    <source>
        <dbReference type="ARBA" id="ARBA00012483"/>
    </source>
</evidence>
<keyword evidence="7" id="KW-0963">Cytoplasm</keyword>
<feature type="compositionally biased region" description="Polar residues" evidence="27">
    <location>
        <begin position="632"/>
        <end position="643"/>
    </location>
</feature>
<evidence type="ECO:0000256" key="23">
    <source>
        <dbReference type="ARBA" id="ARBA00083547"/>
    </source>
</evidence>
<dbReference type="GO" id="GO:0003723">
    <property type="term" value="F:RNA binding"/>
    <property type="evidence" value="ECO:0007669"/>
    <property type="project" value="UniProtKB-UniRule"/>
</dbReference>
<evidence type="ECO:0000256" key="18">
    <source>
        <dbReference type="ARBA" id="ARBA00057081"/>
    </source>
</evidence>
<evidence type="ECO:0000259" key="29">
    <source>
        <dbReference type="PROSITE" id="PS50102"/>
    </source>
</evidence>
<feature type="zinc finger region" description="C3H1-type" evidence="26">
    <location>
        <begin position="186"/>
        <end position="213"/>
    </location>
</feature>
<dbReference type="CDD" id="cd12438">
    <property type="entry name" value="RRM_CNOT4"/>
    <property type="match status" value="1"/>
</dbReference>
<dbReference type="GO" id="GO:0005634">
    <property type="term" value="C:nucleus"/>
    <property type="evidence" value="ECO:0007669"/>
    <property type="project" value="UniProtKB-SubCell"/>
</dbReference>
<dbReference type="SMART" id="SM00361">
    <property type="entry name" value="RRM_1"/>
    <property type="match status" value="1"/>
</dbReference>
<reference evidence="31 32" key="1">
    <citation type="submission" date="2024-04" db="EMBL/GenBank/DDBJ databases">
        <authorList>
            <consortium name="Genoscope - CEA"/>
            <person name="William W."/>
        </authorList>
    </citation>
    <scope>NUCLEOTIDE SEQUENCE [LARGE SCALE GENOMIC DNA]</scope>
</reference>